<evidence type="ECO:0000313" key="3">
    <source>
        <dbReference type="Proteomes" id="UP000001357"/>
    </source>
</evidence>
<dbReference type="InterPro" id="IPR029058">
    <property type="entry name" value="AB_hydrolase_fold"/>
</dbReference>
<evidence type="ECO:0000259" key="1">
    <source>
        <dbReference type="Pfam" id="PF01764"/>
    </source>
</evidence>
<dbReference type="eggNOG" id="KOG4569">
    <property type="taxonomic scope" value="Eukaryota"/>
</dbReference>
<dbReference type="OMA" id="HRWYTIY"/>
<keyword evidence="3" id="KW-1185">Reference proteome</keyword>
<proteinExistence type="predicted"/>
<dbReference type="RefSeq" id="XP_001748117.1">
    <property type="nucleotide sequence ID" value="XM_001748065.1"/>
</dbReference>
<gene>
    <name evidence="2" type="ORF">MONBRDRAFT_38123</name>
</gene>
<dbReference type="InterPro" id="IPR051218">
    <property type="entry name" value="Sec_MonoDiacylglyc_Lipase"/>
</dbReference>
<reference evidence="2 3" key="1">
    <citation type="journal article" date="2008" name="Nature">
        <title>The genome of the choanoflagellate Monosiga brevicollis and the origin of metazoans.</title>
        <authorList>
            <consortium name="JGI Sequencing"/>
            <person name="King N."/>
            <person name="Westbrook M.J."/>
            <person name="Young S.L."/>
            <person name="Kuo A."/>
            <person name="Abedin M."/>
            <person name="Chapman J."/>
            <person name="Fairclough S."/>
            <person name="Hellsten U."/>
            <person name="Isogai Y."/>
            <person name="Letunic I."/>
            <person name="Marr M."/>
            <person name="Pincus D."/>
            <person name="Putnam N."/>
            <person name="Rokas A."/>
            <person name="Wright K.J."/>
            <person name="Zuzow R."/>
            <person name="Dirks W."/>
            <person name="Good M."/>
            <person name="Goodstein D."/>
            <person name="Lemons D."/>
            <person name="Li W."/>
            <person name="Lyons J.B."/>
            <person name="Morris A."/>
            <person name="Nichols S."/>
            <person name="Richter D.J."/>
            <person name="Salamov A."/>
            <person name="Bork P."/>
            <person name="Lim W.A."/>
            <person name="Manning G."/>
            <person name="Miller W.T."/>
            <person name="McGinnis W."/>
            <person name="Shapiro H."/>
            <person name="Tjian R."/>
            <person name="Grigoriev I.V."/>
            <person name="Rokhsar D."/>
        </authorList>
    </citation>
    <scope>NUCLEOTIDE SEQUENCE [LARGE SCALE GENOMIC DNA]</scope>
    <source>
        <strain evidence="3">MX1 / ATCC 50154</strain>
    </source>
</reference>
<dbReference type="SUPFAM" id="SSF53474">
    <property type="entry name" value="alpha/beta-Hydrolases"/>
    <property type="match status" value="1"/>
</dbReference>
<protein>
    <recommendedName>
        <fullName evidence="1">Fungal lipase-type domain-containing protein</fullName>
    </recommendedName>
</protein>
<name>A9V5U1_MONBE</name>
<feature type="domain" description="Fungal lipase-type" evidence="1">
    <location>
        <begin position="78"/>
        <end position="214"/>
    </location>
</feature>
<dbReference type="CDD" id="cd00519">
    <property type="entry name" value="Lipase_3"/>
    <property type="match status" value="1"/>
</dbReference>
<accession>A9V5U1</accession>
<dbReference type="Pfam" id="PF01764">
    <property type="entry name" value="Lipase_3"/>
    <property type="match status" value="1"/>
</dbReference>
<dbReference type="GO" id="GO:0006629">
    <property type="term" value="P:lipid metabolic process"/>
    <property type="evidence" value="ECO:0007669"/>
    <property type="project" value="InterPro"/>
</dbReference>
<dbReference type="Gene3D" id="3.40.50.1820">
    <property type="entry name" value="alpha/beta hydrolase"/>
    <property type="match status" value="1"/>
</dbReference>
<dbReference type="KEGG" id="mbr:MONBRDRAFT_38123"/>
<dbReference type="GeneID" id="5893309"/>
<dbReference type="PANTHER" id="PTHR45856">
    <property type="entry name" value="ALPHA/BETA-HYDROLASES SUPERFAMILY PROTEIN"/>
    <property type="match status" value="1"/>
</dbReference>
<dbReference type="AlphaFoldDB" id="A9V5U1"/>
<dbReference type="InterPro" id="IPR002921">
    <property type="entry name" value="Fungal_lipase-type"/>
</dbReference>
<dbReference type="EMBL" id="CH991561">
    <property type="protein sequence ID" value="EDQ87174.1"/>
    <property type="molecule type" value="Genomic_DNA"/>
</dbReference>
<dbReference type="PANTHER" id="PTHR45856:SF11">
    <property type="entry name" value="FUNGAL LIPASE-LIKE DOMAIN-CONTAINING PROTEIN"/>
    <property type="match status" value="1"/>
</dbReference>
<organism evidence="2 3">
    <name type="scientific">Monosiga brevicollis</name>
    <name type="common">Choanoflagellate</name>
    <dbReference type="NCBI Taxonomy" id="81824"/>
    <lineage>
        <taxon>Eukaryota</taxon>
        <taxon>Choanoflagellata</taxon>
        <taxon>Craspedida</taxon>
        <taxon>Salpingoecidae</taxon>
        <taxon>Monosiga</taxon>
    </lineage>
</organism>
<sequence length="277" mass="30526">MVLPQTARLANGGFDYNIALGSVNLSAAAYCDPSVIKAWSCPPCVGTGLALDVKDVFHASETDTNGYIGIDEAGKRIIVAFQGTHDLTQWIDDLDFFKADLQYPGASSDVKVHSGFYKAYRQVKQNVDQVVNQTLFNNPEYTILVTGHSLGAALAAMCSLDLSIGHPQARILHYTYGQPRVGNQAFAQFYESHNLAQHYRMTHNEDPVPHLPLESMGFYHISTEVYYGEKFEGQSSLKVCDGSGEDPNCSNQHWTDLKVSDHLNYLGQTLDTDACHA</sequence>
<dbReference type="Proteomes" id="UP000001357">
    <property type="component" value="Unassembled WGS sequence"/>
</dbReference>
<dbReference type="InParanoid" id="A9V5U1"/>
<evidence type="ECO:0000313" key="2">
    <source>
        <dbReference type="EMBL" id="EDQ87174.1"/>
    </source>
</evidence>